<feature type="transmembrane region" description="Helical" evidence="3">
    <location>
        <begin position="164"/>
        <end position="182"/>
    </location>
</feature>
<organism evidence="4 5">
    <name type="scientific">Bifidobacterium hapali</name>
    <dbReference type="NCBI Taxonomy" id="1630172"/>
    <lineage>
        <taxon>Bacteria</taxon>
        <taxon>Bacillati</taxon>
        <taxon>Actinomycetota</taxon>
        <taxon>Actinomycetes</taxon>
        <taxon>Bifidobacteriales</taxon>
        <taxon>Bifidobacteriaceae</taxon>
        <taxon>Bifidobacterium</taxon>
    </lineage>
</organism>
<comment type="caution">
    <text evidence="4">The sequence shown here is derived from an EMBL/GenBank/DDBJ whole genome shotgun (WGS) entry which is preliminary data.</text>
</comment>
<name>A0A261G0H7_9BIFI</name>
<feature type="transmembrane region" description="Helical" evidence="3">
    <location>
        <begin position="68"/>
        <end position="85"/>
    </location>
</feature>
<evidence type="ECO:0000256" key="1">
    <source>
        <dbReference type="SAM" id="Coils"/>
    </source>
</evidence>
<dbReference type="AlphaFoldDB" id="A0A261G0H7"/>
<evidence type="ECO:0000256" key="2">
    <source>
        <dbReference type="SAM" id="MobiDB-lite"/>
    </source>
</evidence>
<keyword evidence="3" id="KW-0472">Membrane</keyword>
<proteinExistence type="predicted"/>
<feature type="compositionally biased region" description="Low complexity" evidence="2">
    <location>
        <begin position="352"/>
        <end position="365"/>
    </location>
</feature>
<evidence type="ECO:0000256" key="3">
    <source>
        <dbReference type="SAM" id="Phobius"/>
    </source>
</evidence>
<accession>A0A261G0H7</accession>
<protein>
    <recommendedName>
        <fullName evidence="6">Histidine kinase</fullName>
    </recommendedName>
</protein>
<feature type="transmembrane region" description="Helical" evidence="3">
    <location>
        <begin position="188"/>
        <end position="214"/>
    </location>
</feature>
<evidence type="ECO:0000313" key="5">
    <source>
        <dbReference type="Proteomes" id="UP000216074"/>
    </source>
</evidence>
<gene>
    <name evidence="4" type="ORF">BHAP_0893</name>
</gene>
<reference evidence="4 5" key="1">
    <citation type="journal article" date="2017" name="BMC Genomics">
        <title>Comparative genomic and phylogenomic analyses of the Bifidobacteriaceae family.</title>
        <authorList>
            <person name="Lugli G.A."/>
            <person name="Milani C."/>
            <person name="Turroni F."/>
            <person name="Duranti S."/>
            <person name="Mancabelli L."/>
            <person name="Mangifesta M."/>
            <person name="Ferrario C."/>
            <person name="Modesto M."/>
            <person name="Mattarelli P."/>
            <person name="Jiri K."/>
            <person name="van Sinderen D."/>
            <person name="Ventura M."/>
        </authorList>
    </citation>
    <scope>NUCLEOTIDE SEQUENCE [LARGE SCALE GENOMIC DNA]</scope>
    <source>
        <strain evidence="4 5">DSM 100202</strain>
    </source>
</reference>
<feature type="region of interest" description="Disordered" evidence="2">
    <location>
        <begin position="348"/>
        <end position="369"/>
    </location>
</feature>
<evidence type="ECO:0000313" key="4">
    <source>
        <dbReference type="EMBL" id="OZG64663.1"/>
    </source>
</evidence>
<keyword evidence="5" id="KW-1185">Reference proteome</keyword>
<feature type="coiled-coil region" evidence="1">
    <location>
        <begin position="216"/>
        <end position="243"/>
    </location>
</feature>
<evidence type="ECO:0008006" key="6">
    <source>
        <dbReference type="Google" id="ProtNLM"/>
    </source>
</evidence>
<keyword evidence="1" id="KW-0175">Coiled coil</keyword>
<dbReference type="EMBL" id="MWWY01000020">
    <property type="protein sequence ID" value="OZG64663.1"/>
    <property type="molecule type" value="Genomic_DNA"/>
</dbReference>
<keyword evidence="3" id="KW-1133">Transmembrane helix</keyword>
<keyword evidence="3" id="KW-0812">Transmembrane</keyword>
<feature type="region of interest" description="Disordered" evidence="2">
    <location>
        <begin position="277"/>
        <end position="304"/>
    </location>
</feature>
<dbReference type="Proteomes" id="UP000216074">
    <property type="component" value="Unassembled WGS sequence"/>
</dbReference>
<feature type="transmembrane region" description="Helical" evidence="3">
    <location>
        <begin position="105"/>
        <end position="137"/>
    </location>
</feature>
<sequence length="506" mass="55595">MPKHRAPKQSPIERLLTPYRNRHITSPSADSTAETATSSANFAAEEHATQQPYLNVLRRVLTYLRRNIIHMVMSASLAIWLFSLFANDGLQHMTGGDTARQWAYILLAVFTAISTVLPITGGLLITGLCAVSIALFWKIGMSPFISYIMTWPIAWSMGLTAKRARPAISVSCITIVCLSYALPRWHFILIAGFMFPDYDCVVMCLAAYAAGYALRLNERLRQQAQLERETAQLRADSQQLQHMQHDAALQRMIHDAVTSELTYVALITRPSYQLGDEADNLAGSSSSTDETSESPAPTPDPRIPIIHEHVVSALTSTRKAIELLSSDQPKTQPKISTGTTQVIADADSIPQSSPAKSVVSSSAKPNEPNNAANLPDTFIQYLRQHDHDLHALGFHGETTVAVNGTRPLTDIIEDADIRTLLGELYANIAAHGQSDGGWYAMTLTLADHELRIRCENDIATRLILDNAALSSGTGLARQRKTIQRRGGSIDTFADHGVFSVFIELPR</sequence>